<dbReference type="Proteomes" id="UP001500840">
    <property type="component" value="Unassembled WGS sequence"/>
</dbReference>
<gene>
    <name evidence="4" type="ORF">GCM10023156_24690</name>
</gene>
<dbReference type="SUPFAM" id="SSF49764">
    <property type="entry name" value="HSP20-like chaperones"/>
    <property type="match status" value="1"/>
</dbReference>
<evidence type="ECO:0000313" key="4">
    <source>
        <dbReference type="EMBL" id="GAA4453559.1"/>
    </source>
</evidence>
<comment type="caution">
    <text evidence="4">The sequence shown here is derived from an EMBL/GenBank/DDBJ whole genome shotgun (WGS) entry which is preliminary data.</text>
</comment>
<dbReference type="InterPro" id="IPR008978">
    <property type="entry name" value="HSP20-like_chaperone"/>
</dbReference>
<accession>A0ABP8MRA8</accession>
<dbReference type="InterPro" id="IPR002068">
    <property type="entry name" value="A-crystallin/Hsp20_dom"/>
</dbReference>
<evidence type="ECO:0000259" key="3">
    <source>
        <dbReference type="PROSITE" id="PS01031"/>
    </source>
</evidence>
<dbReference type="EMBL" id="BAABGA010000031">
    <property type="protein sequence ID" value="GAA4453559.1"/>
    <property type="molecule type" value="Genomic_DNA"/>
</dbReference>
<feature type="domain" description="SHSP" evidence="3">
    <location>
        <begin position="32"/>
        <end position="144"/>
    </location>
</feature>
<organism evidence="4 5">
    <name type="scientific">Novipirellula rosea</name>
    <dbReference type="NCBI Taxonomy" id="1031540"/>
    <lineage>
        <taxon>Bacteria</taxon>
        <taxon>Pseudomonadati</taxon>
        <taxon>Planctomycetota</taxon>
        <taxon>Planctomycetia</taxon>
        <taxon>Pirellulales</taxon>
        <taxon>Pirellulaceae</taxon>
        <taxon>Novipirellula</taxon>
    </lineage>
</organism>
<evidence type="ECO:0000256" key="2">
    <source>
        <dbReference type="RuleBase" id="RU003616"/>
    </source>
</evidence>
<dbReference type="Gene3D" id="2.60.40.790">
    <property type="match status" value="1"/>
</dbReference>
<name>A0ABP8MRA8_9BACT</name>
<proteinExistence type="inferred from homology"/>
<evidence type="ECO:0000313" key="5">
    <source>
        <dbReference type="Proteomes" id="UP001500840"/>
    </source>
</evidence>
<dbReference type="RefSeq" id="WP_345322400.1">
    <property type="nucleotide sequence ID" value="NZ_BAABGA010000031.1"/>
</dbReference>
<dbReference type="PANTHER" id="PTHR11527">
    <property type="entry name" value="HEAT-SHOCK PROTEIN 20 FAMILY MEMBER"/>
    <property type="match status" value="1"/>
</dbReference>
<keyword evidence="5" id="KW-1185">Reference proteome</keyword>
<sequence length="144" mass="16120">MLSSHWQPMADVNRLRSELDRLFGQVSGGNGTSRRGSFPLMNLWEDDSSLYVEAELPGFELDNLEIYVTGGNQLSISGERKQPEHEAGAWHRQERGFGKFRRTLDLPGDVDSEKVSANFSNGILTLTMPKSEAAKPRRIEVNAN</sequence>
<dbReference type="CDD" id="cd06464">
    <property type="entry name" value="ACD_sHsps-like"/>
    <property type="match status" value="1"/>
</dbReference>
<dbReference type="InterPro" id="IPR031107">
    <property type="entry name" value="Small_HSP"/>
</dbReference>
<evidence type="ECO:0000256" key="1">
    <source>
        <dbReference type="PROSITE-ProRule" id="PRU00285"/>
    </source>
</evidence>
<dbReference type="PROSITE" id="PS01031">
    <property type="entry name" value="SHSP"/>
    <property type="match status" value="1"/>
</dbReference>
<dbReference type="Pfam" id="PF00011">
    <property type="entry name" value="HSP20"/>
    <property type="match status" value="1"/>
</dbReference>
<protein>
    <submittedName>
        <fullName evidence="4">Hsp20/alpha crystallin family protein</fullName>
    </submittedName>
</protein>
<reference evidence="5" key="1">
    <citation type="journal article" date="2019" name="Int. J. Syst. Evol. Microbiol.">
        <title>The Global Catalogue of Microorganisms (GCM) 10K type strain sequencing project: providing services to taxonomists for standard genome sequencing and annotation.</title>
        <authorList>
            <consortium name="The Broad Institute Genomics Platform"/>
            <consortium name="The Broad Institute Genome Sequencing Center for Infectious Disease"/>
            <person name="Wu L."/>
            <person name="Ma J."/>
        </authorList>
    </citation>
    <scope>NUCLEOTIDE SEQUENCE [LARGE SCALE GENOMIC DNA]</scope>
    <source>
        <strain evidence="5">JCM 17759</strain>
    </source>
</reference>
<comment type="similarity">
    <text evidence="1 2">Belongs to the small heat shock protein (HSP20) family.</text>
</comment>